<sequence>MNGNDILRSMNGIDDRFVISAKRERIIKHSSNKKILQKVTIGIAAAVALAIPAGAIYTQFEHKGAVMEYFDEKTADYLEDKGLALNYVSENEHFRITVDTVLSDGNVGSMVLTVESLDSEGIDYIGEKPFFDMYITEKNDVSTGDKIFLEGGGSIHHDVVADTQYSFQKDLYLCDIDVEKDYVMTFGLDRRDKKNDPELFEGISFDISFRPNLETKEFIDDDGRHIYFSQIGFYTDEEETIRRLNHLSNTSGDMRLLRKNSILSDEIDITSATFDRSPEKEKPKGCVWFSSIVEINNYNGARLGDMLFKEVK</sequence>
<dbReference type="EMBL" id="FOAT01000019">
    <property type="protein sequence ID" value="SEL31328.1"/>
    <property type="molecule type" value="Genomic_DNA"/>
</dbReference>
<evidence type="ECO:0000313" key="2">
    <source>
        <dbReference type="EMBL" id="SEL31328.1"/>
    </source>
</evidence>
<protein>
    <recommendedName>
        <fullName evidence="4">DUF4179 domain-containing protein</fullName>
    </recommendedName>
</protein>
<dbReference type="AlphaFoldDB" id="A0A1H7P7D8"/>
<accession>A0A1H7P7D8</accession>
<proteinExistence type="predicted"/>
<evidence type="ECO:0000256" key="1">
    <source>
        <dbReference type="SAM" id="Phobius"/>
    </source>
</evidence>
<evidence type="ECO:0008006" key="4">
    <source>
        <dbReference type="Google" id="ProtNLM"/>
    </source>
</evidence>
<dbReference type="OrthoDB" id="9818179at2"/>
<dbReference type="RefSeq" id="WP_074835550.1">
    <property type="nucleotide sequence ID" value="NZ_FOAT01000019.1"/>
</dbReference>
<keyword evidence="1" id="KW-1133">Transmembrane helix</keyword>
<keyword evidence="1" id="KW-0812">Transmembrane</keyword>
<evidence type="ECO:0000313" key="3">
    <source>
        <dbReference type="Proteomes" id="UP000186015"/>
    </source>
</evidence>
<feature type="transmembrane region" description="Helical" evidence="1">
    <location>
        <begin position="35"/>
        <end position="57"/>
    </location>
</feature>
<reference evidence="2 3" key="1">
    <citation type="submission" date="2016-10" db="EMBL/GenBank/DDBJ databases">
        <authorList>
            <person name="de Groot N.N."/>
        </authorList>
    </citation>
    <scope>NUCLEOTIDE SEQUENCE [LARGE SCALE GENOMIC DNA]</scope>
    <source>
        <strain evidence="2 3">KH2T6</strain>
    </source>
</reference>
<name>A0A1H7P7D8_RUMAL</name>
<organism evidence="2 3">
    <name type="scientific">Ruminococcus albus</name>
    <dbReference type="NCBI Taxonomy" id="1264"/>
    <lineage>
        <taxon>Bacteria</taxon>
        <taxon>Bacillati</taxon>
        <taxon>Bacillota</taxon>
        <taxon>Clostridia</taxon>
        <taxon>Eubacteriales</taxon>
        <taxon>Oscillospiraceae</taxon>
        <taxon>Ruminococcus</taxon>
    </lineage>
</organism>
<gene>
    <name evidence="2" type="ORF">SAMN05216469_11926</name>
</gene>
<keyword evidence="1" id="KW-0472">Membrane</keyword>
<dbReference type="Proteomes" id="UP000186015">
    <property type="component" value="Unassembled WGS sequence"/>
</dbReference>